<dbReference type="PANTHER" id="PTHR43713">
    <property type="entry name" value="GLUTAMATE-1-SEMIALDEHYDE 2,1-AMINOMUTASE"/>
    <property type="match status" value="1"/>
</dbReference>
<dbReference type="GO" id="GO:0030170">
    <property type="term" value="F:pyridoxal phosphate binding"/>
    <property type="evidence" value="ECO:0007669"/>
    <property type="project" value="InterPro"/>
</dbReference>
<comment type="cofactor">
    <cofactor evidence="1">
        <name>pyridoxal 5'-phosphate</name>
        <dbReference type="ChEBI" id="CHEBI:597326"/>
    </cofactor>
</comment>
<dbReference type="PANTHER" id="PTHR43713:SF3">
    <property type="entry name" value="GLUTAMATE-1-SEMIALDEHYDE 2,1-AMINOMUTASE 1, CHLOROPLASTIC-RELATED"/>
    <property type="match status" value="1"/>
</dbReference>
<keyword evidence="2 3" id="KW-0663">Pyridoxal phosphate</keyword>
<dbReference type="Gene3D" id="3.90.1150.10">
    <property type="entry name" value="Aspartate Aminotransferase, domain 1"/>
    <property type="match status" value="1"/>
</dbReference>
<keyword evidence="5" id="KW-1185">Reference proteome</keyword>
<dbReference type="InterPro" id="IPR015422">
    <property type="entry name" value="PyrdxlP-dep_Trfase_small"/>
</dbReference>
<evidence type="ECO:0000313" key="5">
    <source>
        <dbReference type="Proteomes" id="UP000542342"/>
    </source>
</evidence>
<sequence>MMPATLSERFAAAFPRSRALFAQAARLFPNGVTHETRRLDPFPIYVSHARGPYKWAVDGQRLIDYFVGHGAHLLGHCPEPIVRAVQEQMARGTHPGACHELEIAWAQWVQKLIPSAERLRFTSSGTEATLLALRLARLHTGKAKFLRFQGHFHGWHDLVTPGADPPYEDLSVPGVPEAIAQLAVVVPPHDLNRVEDTLRRDEDIGAVILEPTGGHWGTVPIRGEFLRGLREICTRWQRVLIFDEVITGFRVSPGGAQGYYQVQPDLTTLAKILAGGLPGGCVAGRADILAWLEHRPGKKRIRHPGTYNANPLSAAAGITALQLIADGTPCQRANAAARRLRNRLNQLFAARQIPWIAYGDFSMVKILPHYHGPRPPEHHGDCDAFIPCQGDVQALDGPKDPRLISALRQAMLLHGVDWWGLGGMTSCQHSDEVIDATVEAFNRALDELPPALLTAPPASSHS</sequence>
<dbReference type="GO" id="GO:0008483">
    <property type="term" value="F:transaminase activity"/>
    <property type="evidence" value="ECO:0007669"/>
    <property type="project" value="UniProtKB-KW"/>
</dbReference>
<dbReference type="Gene3D" id="3.40.640.10">
    <property type="entry name" value="Type I PLP-dependent aspartate aminotransferase-like (Major domain)"/>
    <property type="match status" value="1"/>
</dbReference>
<dbReference type="Pfam" id="PF00202">
    <property type="entry name" value="Aminotran_3"/>
    <property type="match status" value="1"/>
</dbReference>
<dbReference type="InterPro" id="IPR005814">
    <property type="entry name" value="Aminotrans_3"/>
</dbReference>
<comment type="similarity">
    <text evidence="3">Belongs to the class-III pyridoxal-phosphate-dependent aminotransferase family.</text>
</comment>
<dbReference type="Proteomes" id="UP000542342">
    <property type="component" value="Unassembled WGS sequence"/>
</dbReference>
<dbReference type="EMBL" id="JACEFB010000008">
    <property type="protein sequence ID" value="MBA2226829.1"/>
    <property type="molecule type" value="Genomic_DNA"/>
</dbReference>
<reference evidence="4 5" key="1">
    <citation type="submission" date="2020-07" db="EMBL/GenBank/DDBJ databases">
        <title>Thermogemmata thermophila gen. nov., sp. nov., a novel moderate thermophilic planctomycete from a Kamchatka hot spring.</title>
        <authorList>
            <person name="Elcheninov A.G."/>
            <person name="Podosokorskaya O.A."/>
            <person name="Kovaleva O.L."/>
            <person name="Novikov A."/>
            <person name="Bonch-Osmolovskaya E.A."/>
            <person name="Toshchakov S.V."/>
            <person name="Kublanov I.V."/>
        </authorList>
    </citation>
    <scope>NUCLEOTIDE SEQUENCE [LARGE SCALE GENOMIC DNA]</scope>
    <source>
        <strain evidence="4 5">2918</strain>
    </source>
</reference>
<gene>
    <name evidence="4" type="ORF">H0921_11720</name>
</gene>
<dbReference type="RefSeq" id="WP_194538270.1">
    <property type="nucleotide sequence ID" value="NZ_JACEFB010000008.1"/>
</dbReference>
<name>A0A7V8VF07_9BACT</name>
<comment type="caution">
    <text evidence="4">The sequence shown here is derived from an EMBL/GenBank/DDBJ whole genome shotgun (WGS) entry which is preliminary data.</text>
</comment>
<evidence type="ECO:0000256" key="3">
    <source>
        <dbReference type="RuleBase" id="RU003560"/>
    </source>
</evidence>
<dbReference type="PROSITE" id="PS00600">
    <property type="entry name" value="AA_TRANSFER_CLASS_3"/>
    <property type="match status" value="1"/>
</dbReference>
<keyword evidence="4" id="KW-0032">Aminotransferase</keyword>
<dbReference type="InterPro" id="IPR015424">
    <property type="entry name" value="PyrdxlP-dep_Trfase"/>
</dbReference>
<evidence type="ECO:0000256" key="1">
    <source>
        <dbReference type="ARBA" id="ARBA00001933"/>
    </source>
</evidence>
<dbReference type="SUPFAM" id="SSF53383">
    <property type="entry name" value="PLP-dependent transferases"/>
    <property type="match status" value="1"/>
</dbReference>
<protein>
    <submittedName>
        <fullName evidence="4">Aminotransferase class III-fold pyridoxal phosphate-dependent enzyme</fullName>
    </submittedName>
</protein>
<organism evidence="4 5">
    <name type="scientific">Thermogemmata fonticola</name>
    <dbReference type="NCBI Taxonomy" id="2755323"/>
    <lineage>
        <taxon>Bacteria</taxon>
        <taxon>Pseudomonadati</taxon>
        <taxon>Planctomycetota</taxon>
        <taxon>Planctomycetia</taxon>
        <taxon>Gemmatales</taxon>
        <taxon>Gemmataceae</taxon>
        <taxon>Thermogemmata</taxon>
    </lineage>
</organism>
<dbReference type="InterPro" id="IPR049704">
    <property type="entry name" value="Aminotrans_3_PPA_site"/>
</dbReference>
<accession>A0A7V8VF07</accession>
<dbReference type="AlphaFoldDB" id="A0A7V8VF07"/>
<evidence type="ECO:0000256" key="2">
    <source>
        <dbReference type="ARBA" id="ARBA00022898"/>
    </source>
</evidence>
<keyword evidence="4" id="KW-0808">Transferase</keyword>
<dbReference type="InterPro" id="IPR015421">
    <property type="entry name" value="PyrdxlP-dep_Trfase_major"/>
</dbReference>
<evidence type="ECO:0000313" key="4">
    <source>
        <dbReference type="EMBL" id="MBA2226829.1"/>
    </source>
</evidence>
<proteinExistence type="inferred from homology"/>